<dbReference type="PANTHER" id="PTHR44757">
    <property type="entry name" value="DIGUANYLATE CYCLASE DGCP"/>
    <property type="match status" value="1"/>
</dbReference>
<name>A0A437QB09_9GAMM</name>
<dbReference type="GO" id="GO:0006355">
    <property type="term" value="P:regulation of DNA-templated transcription"/>
    <property type="evidence" value="ECO:0007669"/>
    <property type="project" value="InterPro"/>
</dbReference>
<comment type="caution">
    <text evidence="5">The sequence shown here is derived from an EMBL/GenBank/DDBJ whole genome shotgun (WGS) entry which is preliminary data.</text>
</comment>
<protein>
    <submittedName>
        <fullName evidence="5">EAL domain-containing protein</fullName>
    </submittedName>
</protein>
<dbReference type="Gene3D" id="3.30.450.20">
    <property type="entry name" value="PAS domain"/>
    <property type="match status" value="2"/>
</dbReference>
<dbReference type="InterPro" id="IPR052155">
    <property type="entry name" value="Biofilm_reg_signaling"/>
</dbReference>
<dbReference type="SUPFAM" id="SSF55785">
    <property type="entry name" value="PYP-like sensor domain (PAS domain)"/>
    <property type="match status" value="2"/>
</dbReference>
<dbReference type="CDD" id="cd00130">
    <property type="entry name" value="PAS"/>
    <property type="match status" value="1"/>
</dbReference>
<dbReference type="Pfam" id="PF00989">
    <property type="entry name" value="PAS"/>
    <property type="match status" value="1"/>
</dbReference>
<dbReference type="PROSITE" id="PS50112">
    <property type="entry name" value="PAS"/>
    <property type="match status" value="1"/>
</dbReference>
<gene>
    <name evidence="5" type="ORF">EOE65_06890</name>
</gene>
<dbReference type="InterPro" id="IPR000160">
    <property type="entry name" value="GGDEF_dom"/>
</dbReference>
<feature type="domain" description="PAC" evidence="2">
    <location>
        <begin position="211"/>
        <end position="265"/>
    </location>
</feature>
<dbReference type="CDD" id="cd01949">
    <property type="entry name" value="GGDEF"/>
    <property type="match status" value="1"/>
</dbReference>
<evidence type="ECO:0000259" key="1">
    <source>
        <dbReference type="PROSITE" id="PS50112"/>
    </source>
</evidence>
<proteinExistence type="predicted"/>
<dbReference type="InterPro" id="IPR001610">
    <property type="entry name" value="PAC"/>
</dbReference>
<dbReference type="InterPro" id="IPR000014">
    <property type="entry name" value="PAS"/>
</dbReference>
<feature type="domain" description="EAL" evidence="3">
    <location>
        <begin position="438"/>
        <end position="692"/>
    </location>
</feature>
<dbReference type="Proteomes" id="UP000282818">
    <property type="component" value="Unassembled WGS sequence"/>
</dbReference>
<sequence>MLHLKTSWDSQHALDIEHIQQFFAPFRHAKLGVACVRHDGSFIEVNDQFARDIACDLEELAGQSLLPAPDDIDYKPALARRDALFNGQIESYQVQREIRCVGKLPLLASLAVSAIEKDQRVLGAVVVLTDVQRDEKQRLELKKLSYAVENSGSAVLITDPAGRIEYLNPRFSEMTGYSQAELLGKTPSVLRSEMTANEVYRDLWKSVLSNKSWRGALINRKKDGSLYWAYQSIAPITDEKGALVNIVSVSDDISRIKEKEQHMEALAYFDPLTSLGNRRSFRDRLDQLIHTPAVEGLSALLLLDLDHFKKVNDTIGHDAGDELLIAIANRLVFCTNDQCSVYRLGGDEFTVLVESAPNRQALEKLAQDVISLLAQPVTIGPQEVMVTVSLGITLIHSDGDDASGLLKNADLAMYDAKHLGRNTYSFFRPQMDIEAKRAISLELDLRHAIDHQELELVFQPLVDLKSGEIKGIEALCRWEHPIEGAISPEEFIPKAEDTGLIYSLERWVIHEACAQLRILHAAGFPNVQVFINISKRHFEGDALLETLDSALSETQLNAQLVSLEVTEGLMLRNADAVLATMQKVKQRGVRLAIDDFGTGFSSLSYLRQMPVDIVKIDRSFIQDLPSDTENMVITSTVIAMAEKLGLMPLAEGIELPEQQSFLQDNRCYMGQGYLYSHPLPMPELVRLLCRNNGQFISQTAAG</sequence>
<dbReference type="Gene3D" id="3.30.70.270">
    <property type="match status" value="1"/>
</dbReference>
<evidence type="ECO:0000259" key="4">
    <source>
        <dbReference type="PROSITE" id="PS50887"/>
    </source>
</evidence>
<dbReference type="InterPro" id="IPR035965">
    <property type="entry name" value="PAS-like_dom_sf"/>
</dbReference>
<feature type="domain" description="PAS" evidence="1">
    <location>
        <begin position="140"/>
        <end position="186"/>
    </location>
</feature>
<dbReference type="NCBIfam" id="TIGR00229">
    <property type="entry name" value="sensory_box"/>
    <property type="match status" value="1"/>
</dbReference>
<reference evidence="5 6" key="1">
    <citation type="submission" date="2019-01" db="EMBL/GenBank/DDBJ databases">
        <authorList>
            <person name="Chen W.-M."/>
        </authorList>
    </citation>
    <scope>NUCLEOTIDE SEQUENCE [LARGE SCALE GENOMIC DNA]</scope>
    <source>
        <strain evidence="5 6">HPM-16</strain>
    </source>
</reference>
<evidence type="ECO:0000259" key="3">
    <source>
        <dbReference type="PROSITE" id="PS50883"/>
    </source>
</evidence>
<dbReference type="SMART" id="SM00052">
    <property type="entry name" value="EAL"/>
    <property type="match status" value="1"/>
</dbReference>
<dbReference type="PROSITE" id="PS50113">
    <property type="entry name" value="PAC"/>
    <property type="match status" value="1"/>
</dbReference>
<dbReference type="SUPFAM" id="SSF141868">
    <property type="entry name" value="EAL domain-like"/>
    <property type="match status" value="1"/>
</dbReference>
<dbReference type="InterPro" id="IPR000700">
    <property type="entry name" value="PAS-assoc_C"/>
</dbReference>
<evidence type="ECO:0000259" key="2">
    <source>
        <dbReference type="PROSITE" id="PS50113"/>
    </source>
</evidence>
<keyword evidence="6" id="KW-1185">Reference proteome</keyword>
<dbReference type="SMART" id="SM00267">
    <property type="entry name" value="GGDEF"/>
    <property type="match status" value="1"/>
</dbReference>
<dbReference type="Pfam" id="PF00990">
    <property type="entry name" value="GGDEF"/>
    <property type="match status" value="1"/>
</dbReference>
<dbReference type="InterPro" id="IPR001633">
    <property type="entry name" value="EAL_dom"/>
</dbReference>
<dbReference type="NCBIfam" id="TIGR00254">
    <property type="entry name" value="GGDEF"/>
    <property type="match status" value="1"/>
</dbReference>
<dbReference type="InterPro" id="IPR035919">
    <property type="entry name" value="EAL_sf"/>
</dbReference>
<dbReference type="AlphaFoldDB" id="A0A437QB09"/>
<organism evidence="5 6">
    <name type="scientific">Neptunomonas marina</name>
    <dbReference type="NCBI Taxonomy" id="1815562"/>
    <lineage>
        <taxon>Bacteria</taxon>
        <taxon>Pseudomonadati</taxon>
        <taxon>Pseudomonadota</taxon>
        <taxon>Gammaproteobacteria</taxon>
        <taxon>Oceanospirillales</taxon>
        <taxon>Oceanospirillaceae</taxon>
        <taxon>Neptunomonas</taxon>
    </lineage>
</organism>
<dbReference type="PROSITE" id="PS50883">
    <property type="entry name" value="EAL"/>
    <property type="match status" value="1"/>
</dbReference>
<evidence type="ECO:0000313" key="5">
    <source>
        <dbReference type="EMBL" id="RVU31697.1"/>
    </source>
</evidence>
<dbReference type="SUPFAM" id="SSF55073">
    <property type="entry name" value="Nucleotide cyclase"/>
    <property type="match status" value="1"/>
</dbReference>
<dbReference type="PANTHER" id="PTHR44757:SF2">
    <property type="entry name" value="BIOFILM ARCHITECTURE MAINTENANCE PROTEIN MBAA"/>
    <property type="match status" value="1"/>
</dbReference>
<dbReference type="CDD" id="cd01948">
    <property type="entry name" value="EAL"/>
    <property type="match status" value="1"/>
</dbReference>
<dbReference type="InterPro" id="IPR013767">
    <property type="entry name" value="PAS_fold"/>
</dbReference>
<feature type="domain" description="GGDEF" evidence="4">
    <location>
        <begin position="296"/>
        <end position="429"/>
    </location>
</feature>
<dbReference type="SMART" id="SM00086">
    <property type="entry name" value="PAC"/>
    <property type="match status" value="1"/>
</dbReference>
<dbReference type="Gene3D" id="3.20.20.450">
    <property type="entry name" value="EAL domain"/>
    <property type="match status" value="1"/>
</dbReference>
<dbReference type="InterPro" id="IPR043128">
    <property type="entry name" value="Rev_trsase/Diguanyl_cyclase"/>
</dbReference>
<dbReference type="EMBL" id="SACQ01000002">
    <property type="protein sequence ID" value="RVU31697.1"/>
    <property type="molecule type" value="Genomic_DNA"/>
</dbReference>
<dbReference type="SMART" id="SM00091">
    <property type="entry name" value="PAS"/>
    <property type="match status" value="2"/>
</dbReference>
<dbReference type="InterPro" id="IPR029787">
    <property type="entry name" value="Nucleotide_cyclase"/>
</dbReference>
<evidence type="ECO:0000313" key="6">
    <source>
        <dbReference type="Proteomes" id="UP000282818"/>
    </source>
</evidence>
<dbReference type="Pfam" id="PF00563">
    <property type="entry name" value="EAL"/>
    <property type="match status" value="1"/>
</dbReference>
<accession>A0A437QB09</accession>
<dbReference type="PROSITE" id="PS50887">
    <property type="entry name" value="GGDEF"/>
    <property type="match status" value="1"/>
</dbReference>